<sequence length="427" mass="50002">MNPIDNNIKFALSIKDKNVFFYKYQYQIIKSRRAKVFSAIVKIHQERCDYCGFSSFSHNGHYVSRVTYLTANASEPVYLGLHKERLICKNCGRSFMATSDIVDKNCCISKATRQKILMNLQDDRTQTSIAIDAGVSSSTICRYLDNYDDLFRRNLNYLPVHLAMDEFRGVGGKLHFICINGNGVHEIQQILPDRYKNSIIEYFKQFPESVRARVKTVTVDLNSYYQDIAKLMFPNAKIVIDCFHIIAMMTRAFNQSRVQTMKKYNKQSAEYRTLKFSWRLYFKSAENLDEKQLFYDRHLRKQLTQLERVEEGLAVSPELKASYESMQNIMKSLKDHDKDGIVDYLHNTQNLSRQMKEIFRTFKKNLEVILNASETGYSNGPVEGMNRMIKQIQRTAFGFRNYHHMISRIKLRQMKTKPDKKTELKVA</sequence>
<accession>A0A0R2B1Y2</accession>
<dbReference type="Pfam" id="PF01610">
    <property type="entry name" value="DDE_Tnp_ISL3"/>
    <property type="match status" value="1"/>
</dbReference>
<dbReference type="Proteomes" id="UP000051845">
    <property type="component" value="Unassembled WGS sequence"/>
</dbReference>
<dbReference type="InterPro" id="IPR047951">
    <property type="entry name" value="Transpos_ISL3"/>
</dbReference>
<organism evidence="2 3">
    <name type="scientific">Secundilactobacillus collinoides DSM 20515 = JCM 1123</name>
    <dbReference type="NCBI Taxonomy" id="1423733"/>
    <lineage>
        <taxon>Bacteria</taxon>
        <taxon>Bacillati</taxon>
        <taxon>Bacillota</taxon>
        <taxon>Bacilli</taxon>
        <taxon>Lactobacillales</taxon>
        <taxon>Lactobacillaceae</taxon>
        <taxon>Secundilactobacillus</taxon>
    </lineage>
</organism>
<dbReference type="PANTHER" id="PTHR33498:SF1">
    <property type="entry name" value="TRANSPOSASE FOR INSERTION SEQUENCE ELEMENT IS1557"/>
    <property type="match status" value="1"/>
</dbReference>
<evidence type="ECO:0000313" key="2">
    <source>
        <dbReference type="EMBL" id="KRM73247.1"/>
    </source>
</evidence>
<proteinExistence type="predicted"/>
<evidence type="ECO:0000313" key="3">
    <source>
        <dbReference type="Proteomes" id="UP000051845"/>
    </source>
</evidence>
<reference evidence="2 3" key="1">
    <citation type="journal article" date="2015" name="Genome Announc.">
        <title>Expanding the biotechnology potential of lactobacilli through comparative genomics of 213 strains and associated genera.</title>
        <authorList>
            <person name="Sun Z."/>
            <person name="Harris H.M."/>
            <person name="McCann A."/>
            <person name="Guo C."/>
            <person name="Argimon S."/>
            <person name="Zhang W."/>
            <person name="Yang X."/>
            <person name="Jeffery I.B."/>
            <person name="Cooney J.C."/>
            <person name="Kagawa T.F."/>
            <person name="Liu W."/>
            <person name="Song Y."/>
            <person name="Salvetti E."/>
            <person name="Wrobel A."/>
            <person name="Rasinkangas P."/>
            <person name="Parkhill J."/>
            <person name="Rea M.C."/>
            <person name="O'Sullivan O."/>
            <person name="Ritari J."/>
            <person name="Douillard F.P."/>
            <person name="Paul Ross R."/>
            <person name="Yang R."/>
            <person name="Briner A.E."/>
            <person name="Felis G.E."/>
            <person name="de Vos W.M."/>
            <person name="Barrangou R."/>
            <person name="Klaenhammer T.R."/>
            <person name="Caufield P.W."/>
            <person name="Cui Y."/>
            <person name="Zhang H."/>
            <person name="O'Toole P.W."/>
        </authorList>
    </citation>
    <scope>NUCLEOTIDE SEQUENCE [LARGE SCALE GENOMIC DNA]</scope>
    <source>
        <strain evidence="2 3">DSM 20515</strain>
    </source>
</reference>
<protein>
    <submittedName>
        <fullName evidence="2">Transposase</fullName>
    </submittedName>
</protein>
<dbReference type="PATRIC" id="fig|1423733.4.peg.1624"/>
<comment type="caution">
    <text evidence="2">The sequence shown here is derived from an EMBL/GenBank/DDBJ whole genome shotgun (WGS) entry which is preliminary data.</text>
</comment>
<dbReference type="AlphaFoldDB" id="A0A0R2B1Y2"/>
<dbReference type="InterPro" id="IPR002560">
    <property type="entry name" value="Transposase_DDE"/>
</dbReference>
<feature type="domain" description="Transposase IS204/IS1001/IS1096/IS1165 DDE" evidence="1">
    <location>
        <begin position="162"/>
        <end position="409"/>
    </location>
</feature>
<gene>
    <name evidence="2" type="ORF">FC82_GL001544</name>
</gene>
<dbReference type="RefSeq" id="WP_056997521.1">
    <property type="nucleotide sequence ID" value="NZ_AYYR01000130.1"/>
</dbReference>
<dbReference type="NCBIfam" id="NF033550">
    <property type="entry name" value="transpos_ISL3"/>
    <property type="match status" value="1"/>
</dbReference>
<name>A0A0R2B1Y2_SECCO</name>
<evidence type="ECO:0000259" key="1">
    <source>
        <dbReference type="Pfam" id="PF01610"/>
    </source>
</evidence>
<dbReference type="EMBL" id="AYYR01000130">
    <property type="protein sequence ID" value="KRM73247.1"/>
    <property type="molecule type" value="Genomic_DNA"/>
</dbReference>
<dbReference type="PANTHER" id="PTHR33498">
    <property type="entry name" value="TRANSPOSASE FOR INSERTION SEQUENCE ELEMENT IS1557"/>
    <property type="match status" value="1"/>
</dbReference>